<dbReference type="KEGG" id="vg:30685078"/>
<organism evidence="3 4">
    <name type="scientific">Plodia interpunctella granulovirus</name>
    <dbReference type="NCBI Taxonomy" id="262175"/>
    <lineage>
        <taxon>Viruses</taxon>
        <taxon>Viruses incertae sedis</taxon>
        <taxon>Naldaviricetes</taxon>
        <taxon>Lefavirales</taxon>
        <taxon>Baculoviridae</taxon>
        <taxon>Betabaculovirus</taxon>
        <taxon>Betabaculovirus plinterpunctellae</taxon>
    </lineage>
</organism>
<evidence type="ECO:0000313" key="4">
    <source>
        <dbReference type="Proteomes" id="UP000204293"/>
    </source>
</evidence>
<dbReference type="InterPro" id="IPR021758">
    <property type="entry name" value="Baculo_LEF5_C"/>
</dbReference>
<name>A0A1L5JH64_9BBAC</name>
<dbReference type="GeneID" id="30685078"/>
<dbReference type="OrthoDB" id="12882at10239"/>
<dbReference type="InterPro" id="IPR006923">
    <property type="entry name" value="Baculo_LEF5_N"/>
</dbReference>
<dbReference type="Pfam" id="PF11792">
    <property type="entry name" value="Baculo_LEF5_C"/>
    <property type="match status" value="1"/>
</dbReference>
<keyword evidence="4" id="KW-1185">Reference proteome</keyword>
<feature type="domain" description="Baculoviridae late expression factor 5 N-terminal" evidence="1">
    <location>
        <begin position="88"/>
        <end position="237"/>
    </location>
</feature>
<evidence type="ECO:0000259" key="1">
    <source>
        <dbReference type="Pfam" id="PF04838"/>
    </source>
</evidence>
<dbReference type="Pfam" id="PF04838">
    <property type="entry name" value="Baculo_LEF5"/>
    <property type="match status" value="1"/>
</dbReference>
<dbReference type="Proteomes" id="UP000204293">
    <property type="component" value="Segment"/>
</dbReference>
<evidence type="ECO:0000259" key="2">
    <source>
        <dbReference type="Pfam" id="PF11792"/>
    </source>
</evidence>
<dbReference type="EMBL" id="KX151395">
    <property type="protein sequence ID" value="APO13958.1"/>
    <property type="molecule type" value="Genomic_DNA"/>
</dbReference>
<sequence length="312" mass="35975">MSEISQPQCSLELLPEIAHIVVSGDIFNRVFGIAPSDRDSVAAHDKFDLIENRVAHRLQIGVLVNEENMSLDDGPSVVKDGPAHDLKRIFDTFGRFRRDHDYDGLVDYLVSNYPKNVKNRTFNFHNTGHVFHMLYAYVPSPSSKERKQIRLDCLEKLMETTKNDFRLYEDIIALMGNECKRCPCELIADRLSDNIAYSESIKNKNFDSKPSKLKKEPIDAILFKYSINWKSSLNKKKLTYTSKSKPKQQQEKSVDTCIEIDERRLTASSLTSLNGRSVKRCNHEFVTRERQLRAGDEIVSFVHFCKYCGRNK</sequence>
<accession>A0A1L5JH64</accession>
<protein>
    <submittedName>
        <fullName evidence="3">LEF-5</fullName>
    </submittedName>
</protein>
<dbReference type="GO" id="GO:0006355">
    <property type="term" value="P:regulation of DNA-templated transcription"/>
    <property type="evidence" value="ECO:0007669"/>
    <property type="project" value="InterPro"/>
</dbReference>
<reference evidence="3 4" key="1">
    <citation type="submission" date="2016-04" db="EMBL/GenBank/DDBJ databases">
        <title>Sequence analysis of the Plodia interpunctella granulovirus genome: Discovery of an unusual inhibitor-of-apoptosis (IAP) gene.</title>
        <authorList>
            <person name="Harrison R.L."/>
            <person name="Rowley D.L."/>
            <person name="Funk C.J."/>
        </authorList>
    </citation>
    <scope>NUCLEOTIDE SEQUENCE [LARGE SCALE GENOMIC DNA]</scope>
    <source>
        <strain evidence="3">Cambridge</strain>
    </source>
</reference>
<dbReference type="RefSeq" id="YP_009330206.1">
    <property type="nucleotide sequence ID" value="NC_032255.1"/>
</dbReference>
<evidence type="ECO:0000313" key="3">
    <source>
        <dbReference type="EMBL" id="APO13958.1"/>
    </source>
</evidence>
<feature type="domain" description="Baculoviridae late expression factor 5 C-terminal" evidence="2">
    <location>
        <begin position="269"/>
        <end position="309"/>
    </location>
</feature>
<proteinExistence type="predicted"/>